<evidence type="ECO:0000256" key="7">
    <source>
        <dbReference type="ARBA" id="ARBA00023303"/>
    </source>
</evidence>
<keyword evidence="7" id="KW-0407">Ion channel</keyword>
<keyword evidence="10" id="KW-1185">Reference proteome</keyword>
<keyword evidence="5" id="KW-0406">Ion transport</keyword>
<reference evidence="10" key="1">
    <citation type="journal article" date="2020" name="Nat. Ecol. Evol.">
        <title>Deeply conserved synteny resolves early events in vertebrate evolution.</title>
        <authorList>
            <person name="Simakov O."/>
            <person name="Marletaz F."/>
            <person name="Yue J.X."/>
            <person name="O'Connell B."/>
            <person name="Jenkins J."/>
            <person name="Brandt A."/>
            <person name="Calef R."/>
            <person name="Tung C.H."/>
            <person name="Huang T.K."/>
            <person name="Schmutz J."/>
            <person name="Satoh N."/>
            <person name="Yu J.K."/>
            <person name="Putnam N.H."/>
            <person name="Green R.E."/>
            <person name="Rokhsar D.S."/>
        </authorList>
    </citation>
    <scope>NUCLEOTIDE SEQUENCE [LARGE SCALE GENOMIC DNA]</scope>
    <source>
        <strain evidence="10">S238N-H82</strain>
    </source>
</reference>
<dbReference type="GeneID" id="118414355"/>
<keyword evidence="2" id="KW-0813">Transport</keyword>
<evidence type="ECO:0000256" key="6">
    <source>
        <dbReference type="ARBA" id="ARBA00023136"/>
    </source>
</evidence>
<protein>
    <submittedName>
        <fullName evidence="11">TWiK family of potassium channels protein 7-like</fullName>
    </submittedName>
</protein>
<name>A0A9J7L2J1_BRAFL</name>
<dbReference type="Pfam" id="PF07885">
    <property type="entry name" value="Ion_trans_2"/>
    <property type="match status" value="1"/>
</dbReference>
<feature type="transmembrane region" description="Helical" evidence="8">
    <location>
        <begin position="96"/>
        <end position="119"/>
    </location>
</feature>
<organism evidence="10 11">
    <name type="scientific">Branchiostoma floridae</name>
    <name type="common">Florida lancelet</name>
    <name type="synonym">Amphioxus</name>
    <dbReference type="NCBI Taxonomy" id="7739"/>
    <lineage>
        <taxon>Eukaryota</taxon>
        <taxon>Metazoa</taxon>
        <taxon>Chordata</taxon>
        <taxon>Cephalochordata</taxon>
        <taxon>Leptocardii</taxon>
        <taxon>Amphioxiformes</taxon>
        <taxon>Branchiostomatidae</taxon>
        <taxon>Branchiostoma</taxon>
    </lineage>
</organism>
<dbReference type="PANTHER" id="PTHR11003">
    <property type="entry name" value="POTASSIUM CHANNEL, SUBFAMILY K"/>
    <property type="match status" value="1"/>
</dbReference>
<dbReference type="RefSeq" id="XP_035674260.1">
    <property type="nucleotide sequence ID" value="XM_035818367.1"/>
</dbReference>
<keyword evidence="6 8" id="KW-0472">Membrane</keyword>
<dbReference type="GO" id="GO:0005886">
    <property type="term" value="C:plasma membrane"/>
    <property type="evidence" value="ECO:0000318"/>
    <property type="project" value="GO_Central"/>
</dbReference>
<dbReference type="KEGG" id="bfo:118414355"/>
<evidence type="ECO:0000256" key="4">
    <source>
        <dbReference type="ARBA" id="ARBA00022989"/>
    </source>
</evidence>
<gene>
    <name evidence="11" type="primary">LOC118414355</name>
</gene>
<evidence type="ECO:0000259" key="9">
    <source>
        <dbReference type="Pfam" id="PF07885"/>
    </source>
</evidence>
<dbReference type="GO" id="GO:0015271">
    <property type="term" value="F:outward rectifier potassium channel activity"/>
    <property type="evidence" value="ECO:0000318"/>
    <property type="project" value="GO_Central"/>
</dbReference>
<keyword evidence="4 8" id="KW-1133">Transmembrane helix</keyword>
<dbReference type="InterPro" id="IPR013099">
    <property type="entry name" value="K_chnl_dom"/>
</dbReference>
<dbReference type="PANTHER" id="PTHR11003:SF330">
    <property type="entry name" value="POTASSIUM CHANNEL DOMAIN-CONTAINING PROTEIN"/>
    <property type="match status" value="1"/>
</dbReference>
<evidence type="ECO:0000256" key="8">
    <source>
        <dbReference type="SAM" id="Phobius"/>
    </source>
</evidence>
<dbReference type="Gene3D" id="1.10.287.70">
    <property type="match status" value="1"/>
</dbReference>
<accession>A0A9J7L2J1</accession>
<evidence type="ECO:0000256" key="3">
    <source>
        <dbReference type="ARBA" id="ARBA00022692"/>
    </source>
</evidence>
<dbReference type="OrthoDB" id="297496at2759"/>
<proteinExistence type="predicted"/>
<evidence type="ECO:0000256" key="5">
    <source>
        <dbReference type="ARBA" id="ARBA00023065"/>
    </source>
</evidence>
<sequence>MFGIPLMMTWVSDVGAQLDAVLRYLVGKVKSRCSKKESVVHSVPPWVTIFLLVVYLLLDGAGLSSWENWSLLDSIYYSYITVTSIGFGDFVPTKQLYVMLGLPYVMVGLALTSMLNGLTGQTIMRLSAKLSKCIEMMSGKPCPCCGLTNAKPLRPEDIVLVKRLALRWRHRCRESAVRQRQRRAQLLPVTVVWDISDSDAPQD</sequence>
<evidence type="ECO:0000256" key="2">
    <source>
        <dbReference type="ARBA" id="ARBA00022448"/>
    </source>
</evidence>
<evidence type="ECO:0000256" key="1">
    <source>
        <dbReference type="ARBA" id="ARBA00004141"/>
    </source>
</evidence>
<dbReference type="AlphaFoldDB" id="A0A9J7L2J1"/>
<reference evidence="11" key="2">
    <citation type="submission" date="2025-08" db="UniProtKB">
        <authorList>
            <consortium name="RefSeq"/>
        </authorList>
    </citation>
    <scope>IDENTIFICATION</scope>
    <source>
        <strain evidence="11">S238N-H82</strain>
        <tissue evidence="11">Testes</tissue>
    </source>
</reference>
<keyword evidence="3 8" id="KW-0812">Transmembrane</keyword>
<dbReference type="SUPFAM" id="SSF81324">
    <property type="entry name" value="Voltage-gated potassium channels"/>
    <property type="match status" value="1"/>
</dbReference>
<dbReference type="GO" id="GO:0071805">
    <property type="term" value="P:potassium ion transmembrane transport"/>
    <property type="evidence" value="ECO:0000318"/>
    <property type="project" value="GO_Central"/>
</dbReference>
<dbReference type="OMA" id="CIEMMSG"/>
<feature type="transmembrane region" description="Helical" evidence="8">
    <location>
        <begin position="38"/>
        <end position="58"/>
    </location>
</feature>
<feature type="domain" description="Potassium channel" evidence="9">
    <location>
        <begin position="51"/>
        <end position="124"/>
    </location>
</feature>
<evidence type="ECO:0000313" key="10">
    <source>
        <dbReference type="Proteomes" id="UP000001554"/>
    </source>
</evidence>
<dbReference type="Proteomes" id="UP000001554">
    <property type="component" value="Chromosome 4"/>
</dbReference>
<evidence type="ECO:0000313" key="11">
    <source>
        <dbReference type="RefSeq" id="XP_035674260.1"/>
    </source>
</evidence>
<dbReference type="InterPro" id="IPR003280">
    <property type="entry name" value="2pore_dom_K_chnl"/>
</dbReference>
<dbReference type="GO" id="GO:0022841">
    <property type="term" value="F:potassium ion leak channel activity"/>
    <property type="evidence" value="ECO:0000318"/>
    <property type="project" value="GO_Central"/>
</dbReference>
<comment type="subcellular location">
    <subcellularLocation>
        <location evidence="1">Membrane</location>
        <topology evidence="1">Multi-pass membrane protein</topology>
    </subcellularLocation>
</comment>